<keyword evidence="3" id="KW-0539">Nucleus</keyword>
<sequence>MDLDDSLTNINWLGRFSCGIVAEKKASSKLKSVKPPSGVPVKRPQHSYSELIKLALNSAPGRRLALQQIYAWVEDHFPYYKYHANPGWRNSIRHSLSTQDIFIREAGGGGRTSFWMMKPHTQPNVFLSLGQNKGASSSEAPSKKGTGRRKMHPLLPRGVLHCLVPVPVLINPPAVSPIAVYPPPCLPHQNGTQRAIAPKLPTACCSTAAIPCPAAAVLTHSQQGAVVVKRWSTARQKGTRQRRKQRHRVLQEPELPSQSLFSISANNDSGLGSENTVSSEQKTGSVMGSPSNFRTPIKRTYNGMATSTPCTDSTLLSPNGPLPMLGASHTPKTTLGSFLDGSFFRSPDGGVIGDEDLGLSSLRDTSSGNHHGNGSLADFSFLNFTPIRGISRKRGECELHASNETLPTVFTDFSLGGLERGTELGTLH</sequence>
<dbReference type="PANTHER" id="PTHR46878">
    <property type="entry name" value="FORKHEAD BOX PROTEIN M1"/>
    <property type="match status" value="1"/>
</dbReference>
<feature type="compositionally biased region" description="Polar residues" evidence="4">
    <location>
        <begin position="303"/>
        <end position="317"/>
    </location>
</feature>
<keyword evidence="7" id="KW-1185">Reference proteome</keyword>
<dbReference type="PROSITE" id="PS50039">
    <property type="entry name" value="FORK_HEAD_3"/>
    <property type="match status" value="1"/>
</dbReference>
<comment type="subcellular location">
    <subcellularLocation>
        <location evidence="1 3">Nucleus</location>
    </subcellularLocation>
</comment>
<evidence type="ECO:0000256" key="2">
    <source>
        <dbReference type="ARBA" id="ARBA00023125"/>
    </source>
</evidence>
<gene>
    <name evidence="6" type="ORF">SKAU_G00313520</name>
</gene>
<dbReference type="GO" id="GO:0000086">
    <property type="term" value="P:G2/M transition of mitotic cell cycle"/>
    <property type="evidence" value="ECO:0007669"/>
    <property type="project" value="InterPro"/>
</dbReference>
<feature type="region of interest" description="Disordered" evidence="4">
    <location>
        <begin position="130"/>
        <end position="150"/>
    </location>
</feature>
<feature type="domain" description="Fork-head" evidence="5">
    <location>
        <begin position="43"/>
        <end position="126"/>
    </location>
</feature>
<dbReference type="InterPro" id="IPR042839">
    <property type="entry name" value="FOXM1"/>
</dbReference>
<feature type="compositionally biased region" description="Basic residues" evidence="4">
    <location>
        <begin position="237"/>
        <end position="248"/>
    </location>
</feature>
<evidence type="ECO:0000256" key="4">
    <source>
        <dbReference type="SAM" id="MobiDB-lite"/>
    </source>
</evidence>
<dbReference type="GO" id="GO:0042127">
    <property type="term" value="P:regulation of cell population proliferation"/>
    <property type="evidence" value="ECO:0007669"/>
    <property type="project" value="TreeGrafter"/>
</dbReference>
<feature type="region of interest" description="Disordered" evidence="4">
    <location>
        <begin position="230"/>
        <end position="328"/>
    </location>
</feature>
<dbReference type="InterPro" id="IPR036390">
    <property type="entry name" value="WH_DNA-bd_sf"/>
</dbReference>
<dbReference type="InterPro" id="IPR036388">
    <property type="entry name" value="WH-like_DNA-bd_sf"/>
</dbReference>
<accession>A0A9Q1ILA1</accession>
<dbReference type="Gene3D" id="1.10.10.10">
    <property type="entry name" value="Winged helix-like DNA-binding domain superfamily/Winged helix DNA-binding domain"/>
    <property type="match status" value="1"/>
</dbReference>
<dbReference type="Proteomes" id="UP001152622">
    <property type="component" value="Chromosome 13"/>
</dbReference>
<organism evidence="6 7">
    <name type="scientific">Synaphobranchus kaupii</name>
    <name type="common">Kaup's arrowtooth eel</name>
    <dbReference type="NCBI Taxonomy" id="118154"/>
    <lineage>
        <taxon>Eukaryota</taxon>
        <taxon>Metazoa</taxon>
        <taxon>Chordata</taxon>
        <taxon>Craniata</taxon>
        <taxon>Vertebrata</taxon>
        <taxon>Euteleostomi</taxon>
        <taxon>Actinopterygii</taxon>
        <taxon>Neopterygii</taxon>
        <taxon>Teleostei</taxon>
        <taxon>Anguilliformes</taxon>
        <taxon>Synaphobranchidae</taxon>
        <taxon>Synaphobranchus</taxon>
    </lineage>
</organism>
<dbReference type="GO" id="GO:0000977">
    <property type="term" value="F:RNA polymerase II transcription regulatory region sequence-specific DNA binding"/>
    <property type="evidence" value="ECO:0007669"/>
    <property type="project" value="TreeGrafter"/>
</dbReference>
<reference evidence="6" key="1">
    <citation type="journal article" date="2023" name="Science">
        <title>Genome structures resolve the early diversification of teleost fishes.</title>
        <authorList>
            <person name="Parey E."/>
            <person name="Louis A."/>
            <person name="Montfort J."/>
            <person name="Bouchez O."/>
            <person name="Roques C."/>
            <person name="Iampietro C."/>
            <person name="Lluch J."/>
            <person name="Castinel A."/>
            <person name="Donnadieu C."/>
            <person name="Desvignes T."/>
            <person name="Floi Bucao C."/>
            <person name="Jouanno E."/>
            <person name="Wen M."/>
            <person name="Mejri S."/>
            <person name="Dirks R."/>
            <person name="Jansen H."/>
            <person name="Henkel C."/>
            <person name="Chen W.J."/>
            <person name="Zahm M."/>
            <person name="Cabau C."/>
            <person name="Klopp C."/>
            <person name="Thompson A.W."/>
            <person name="Robinson-Rechavi M."/>
            <person name="Braasch I."/>
            <person name="Lecointre G."/>
            <person name="Bobe J."/>
            <person name="Postlethwait J.H."/>
            <person name="Berthelot C."/>
            <person name="Roest Crollius H."/>
            <person name="Guiguen Y."/>
        </authorList>
    </citation>
    <scope>NUCLEOTIDE SEQUENCE</scope>
    <source>
        <strain evidence="6">WJC10195</strain>
    </source>
</reference>
<evidence type="ECO:0000313" key="6">
    <source>
        <dbReference type="EMBL" id="KAJ8344023.1"/>
    </source>
</evidence>
<dbReference type="SUPFAM" id="SSF46785">
    <property type="entry name" value="Winged helix' DNA-binding domain"/>
    <property type="match status" value="1"/>
</dbReference>
<dbReference type="InterPro" id="IPR030456">
    <property type="entry name" value="TF_fork_head_CS_2"/>
</dbReference>
<dbReference type="PRINTS" id="PR00053">
    <property type="entry name" value="FORKHEAD"/>
</dbReference>
<proteinExistence type="predicted"/>
<dbReference type="PROSITE" id="PS00657">
    <property type="entry name" value="FORK_HEAD_1"/>
    <property type="match status" value="1"/>
</dbReference>
<evidence type="ECO:0000256" key="3">
    <source>
        <dbReference type="PROSITE-ProRule" id="PRU00089"/>
    </source>
</evidence>
<evidence type="ECO:0000256" key="1">
    <source>
        <dbReference type="ARBA" id="ARBA00004123"/>
    </source>
</evidence>
<dbReference type="GO" id="GO:0003700">
    <property type="term" value="F:DNA-binding transcription factor activity"/>
    <property type="evidence" value="ECO:0007669"/>
    <property type="project" value="InterPro"/>
</dbReference>
<dbReference type="GO" id="GO:0006357">
    <property type="term" value="P:regulation of transcription by RNA polymerase II"/>
    <property type="evidence" value="ECO:0007669"/>
    <property type="project" value="TreeGrafter"/>
</dbReference>
<keyword evidence="2 3" id="KW-0238">DNA-binding</keyword>
<dbReference type="AlphaFoldDB" id="A0A9Q1ILA1"/>
<dbReference type="OrthoDB" id="5954824at2759"/>
<comment type="caution">
    <text evidence="6">The sequence shown here is derived from an EMBL/GenBank/DDBJ whole genome shotgun (WGS) entry which is preliminary data.</text>
</comment>
<dbReference type="EMBL" id="JAINUF010000013">
    <property type="protein sequence ID" value="KAJ8344023.1"/>
    <property type="molecule type" value="Genomic_DNA"/>
</dbReference>
<dbReference type="Pfam" id="PF00250">
    <property type="entry name" value="Forkhead"/>
    <property type="match status" value="1"/>
</dbReference>
<feature type="compositionally biased region" description="Polar residues" evidence="4">
    <location>
        <begin position="130"/>
        <end position="140"/>
    </location>
</feature>
<dbReference type="PANTHER" id="PTHR46878:SF1">
    <property type="entry name" value="FORKHEAD BOX PROTEIN M1"/>
    <property type="match status" value="1"/>
</dbReference>
<name>A0A9Q1ILA1_SYNKA</name>
<dbReference type="InterPro" id="IPR001766">
    <property type="entry name" value="Fork_head_dom"/>
</dbReference>
<evidence type="ECO:0000313" key="7">
    <source>
        <dbReference type="Proteomes" id="UP001152622"/>
    </source>
</evidence>
<evidence type="ECO:0000259" key="5">
    <source>
        <dbReference type="PROSITE" id="PS50039"/>
    </source>
</evidence>
<protein>
    <recommendedName>
        <fullName evidence="5">Fork-head domain-containing protein</fullName>
    </recommendedName>
</protein>
<dbReference type="SMART" id="SM00339">
    <property type="entry name" value="FH"/>
    <property type="match status" value="1"/>
</dbReference>
<feature type="compositionally biased region" description="Polar residues" evidence="4">
    <location>
        <begin position="256"/>
        <end position="294"/>
    </location>
</feature>
<dbReference type="PROSITE" id="PS00658">
    <property type="entry name" value="FORK_HEAD_2"/>
    <property type="match status" value="1"/>
</dbReference>
<dbReference type="InterPro" id="IPR018122">
    <property type="entry name" value="TF_fork_head_CS_1"/>
</dbReference>
<feature type="DNA-binding region" description="Fork-head" evidence="3">
    <location>
        <begin position="43"/>
        <end position="126"/>
    </location>
</feature>
<dbReference type="GO" id="GO:0005634">
    <property type="term" value="C:nucleus"/>
    <property type="evidence" value="ECO:0007669"/>
    <property type="project" value="UniProtKB-SubCell"/>
</dbReference>